<keyword evidence="2 5" id="KW-0812">Transmembrane</keyword>
<feature type="transmembrane region" description="Helical" evidence="5">
    <location>
        <begin position="313"/>
        <end position="336"/>
    </location>
</feature>
<dbReference type="GO" id="GO:0016020">
    <property type="term" value="C:membrane"/>
    <property type="evidence" value="ECO:0007669"/>
    <property type="project" value="UniProtKB-SubCell"/>
</dbReference>
<feature type="transmembrane region" description="Helical" evidence="5">
    <location>
        <begin position="227"/>
        <end position="252"/>
    </location>
</feature>
<reference evidence="10" key="1">
    <citation type="submission" date="2012-12" db="EMBL/GenBank/DDBJ databases">
        <authorList>
            <person name="Hellsten U."/>
            <person name="Grimwood J."/>
            <person name="Chapman J.A."/>
            <person name="Shapiro H."/>
            <person name="Aerts A."/>
            <person name="Otillar R.P."/>
            <person name="Terry A.Y."/>
            <person name="Boore J.L."/>
            <person name="Simakov O."/>
            <person name="Marletaz F."/>
            <person name="Cho S.-J."/>
            <person name="Edsinger-Gonzales E."/>
            <person name="Havlak P."/>
            <person name="Kuo D.-H."/>
            <person name="Larsson T."/>
            <person name="Lv J."/>
            <person name="Arendt D."/>
            <person name="Savage R."/>
            <person name="Osoegawa K."/>
            <person name="de Jong P."/>
            <person name="Lindberg D.R."/>
            <person name="Seaver E.C."/>
            <person name="Weisblat D.A."/>
            <person name="Putnam N.H."/>
            <person name="Grigoriev I.V."/>
            <person name="Rokhsar D.S."/>
        </authorList>
    </citation>
    <scope>NUCLEOTIDE SEQUENCE</scope>
    <source>
        <strain evidence="10">I ESC-2004</strain>
    </source>
</reference>
<dbReference type="EMBL" id="KB309292">
    <property type="protein sequence ID" value="ELT94857.1"/>
    <property type="molecule type" value="Genomic_DNA"/>
</dbReference>
<feature type="signal peptide" evidence="6">
    <location>
        <begin position="1"/>
        <end position="23"/>
    </location>
</feature>
<dbReference type="EnsemblMetazoa" id="CapteT205355">
    <property type="protein sequence ID" value="CapteP205355"/>
    <property type="gene ID" value="CapteG205355"/>
</dbReference>
<keyword evidence="4 5" id="KW-0472">Membrane</keyword>
<dbReference type="InterPro" id="IPR000276">
    <property type="entry name" value="GPCR_Rhodpsn"/>
</dbReference>
<evidence type="ECO:0000256" key="1">
    <source>
        <dbReference type="ARBA" id="ARBA00004370"/>
    </source>
</evidence>
<organism evidence="8">
    <name type="scientific">Capitella teleta</name>
    <name type="common">Polychaete worm</name>
    <dbReference type="NCBI Taxonomy" id="283909"/>
    <lineage>
        <taxon>Eukaryota</taxon>
        <taxon>Metazoa</taxon>
        <taxon>Spiralia</taxon>
        <taxon>Lophotrochozoa</taxon>
        <taxon>Annelida</taxon>
        <taxon>Polychaeta</taxon>
        <taxon>Sedentaria</taxon>
        <taxon>Scolecida</taxon>
        <taxon>Capitellidae</taxon>
        <taxon>Capitella</taxon>
    </lineage>
</organism>
<dbReference type="STRING" id="283909.R7TMX1"/>
<sequence>MGLITILFTLVITLVALNRLVSPQSTEASSVELTTTAWKEGGWRFINMGKLSVYFTSYAYITIGAVSIVGNVLNAVIMGRQKGLSPYTYLTVLALCDLATGFGMAWMGVVSNVEFQRQYRFIAEIAGMTSVLMYFVRDAFGLAAIYLTAALSVDRMLAVKFPLHRSIWCTVNRARITCGILTISGLLIHTHSFARLAMSWSPDAASGQLLPVLAYTKIGMMQEMNDAVLYMTLLLKMTLPIVVMTVSNTLTLRGISHSEKFRSETTVQNKGKESAQCLAITAGVTITYFVTSLPIVVWKVYISIHGYPQSLTFSVALLAMIAEQLSFVKCCTNFFIYTIINKRFREDLVSLVFLVFSLSSRIVERKCLAYFDLKVGSDIRGSKYNLRRFEDIV</sequence>
<dbReference type="PROSITE" id="PS50262">
    <property type="entry name" value="G_PROTEIN_RECEP_F1_2"/>
    <property type="match status" value="1"/>
</dbReference>
<feature type="transmembrane region" description="Helical" evidence="5">
    <location>
        <begin position="52"/>
        <end position="77"/>
    </location>
</feature>
<accession>R7TMX1</accession>
<dbReference type="Proteomes" id="UP000014760">
    <property type="component" value="Unassembled WGS sequence"/>
</dbReference>
<dbReference type="AlphaFoldDB" id="R7TMX1"/>
<reference evidence="9" key="3">
    <citation type="submission" date="2015-06" db="UniProtKB">
        <authorList>
            <consortium name="EnsemblMetazoa"/>
        </authorList>
    </citation>
    <scope>IDENTIFICATION</scope>
</reference>
<feature type="chain" id="PRO_5008787166" description="G-protein coupled receptors family 1 profile domain-containing protein" evidence="6">
    <location>
        <begin position="24"/>
        <end position="393"/>
    </location>
</feature>
<gene>
    <name evidence="8" type="ORF">CAPTEDRAFT_205355</name>
</gene>
<evidence type="ECO:0000256" key="5">
    <source>
        <dbReference type="SAM" id="Phobius"/>
    </source>
</evidence>
<dbReference type="PANTHER" id="PTHR46641">
    <property type="entry name" value="FMRFAMIDE RECEPTOR-RELATED"/>
    <property type="match status" value="1"/>
</dbReference>
<dbReference type="GO" id="GO:0004930">
    <property type="term" value="F:G protein-coupled receptor activity"/>
    <property type="evidence" value="ECO:0007669"/>
    <property type="project" value="InterPro"/>
</dbReference>
<reference evidence="8 10" key="2">
    <citation type="journal article" date="2013" name="Nature">
        <title>Insights into bilaterian evolution from three spiralian genomes.</title>
        <authorList>
            <person name="Simakov O."/>
            <person name="Marletaz F."/>
            <person name="Cho S.J."/>
            <person name="Edsinger-Gonzales E."/>
            <person name="Havlak P."/>
            <person name="Hellsten U."/>
            <person name="Kuo D.H."/>
            <person name="Larsson T."/>
            <person name="Lv J."/>
            <person name="Arendt D."/>
            <person name="Savage R."/>
            <person name="Osoegawa K."/>
            <person name="de Jong P."/>
            <person name="Grimwood J."/>
            <person name="Chapman J.A."/>
            <person name="Shapiro H."/>
            <person name="Aerts A."/>
            <person name="Otillar R.P."/>
            <person name="Terry A.Y."/>
            <person name="Boore J.L."/>
            <person name="Grigoriev I.V."/>
            <person name="Lindberg D.R."/>
            <person name="Seaver E.C."/>
            <person name="Weisblat D.A."/>
            <person name="Putnam N.H."/>
            <person name="Rokhsar D.S."/>
        </authorList>
    </citation>
    <scope>NUCLEOTIDE SEQUENCE</scope>
    <source>
        <strain evidence="8 10">I ESC-2004</strain>
    </source>
</reference>
<keyword evidence="10" id="KW-1185">Reference proteome</keyword>
<proteinExistence type="predicted"/>
<dbReference type="SUPFAM" id="SSF81321">
    <property type="entry name" value="Family A G protein-coupled receptor-like"/>
    <property type="match status" value="1"/>
</dbReference>
<evidence type="ECO:0000313" key="9">
    <source>
        <dbReference type="EnsemblMetazoa" id="CapteP205355"/>
    </source>
</evidence>
<evidence type="ECO:0000256" key="6">
    <source>
        <dbReference type="SAM" id="SignalP"/>
    </source>
</evidence>
<dbReference type="Pfam" id="PF00001">
    <property type="entry name" value="7tm_1"/>
    <property type="match status" value="1"/>
</dbReference>
<evidence type="ECO:0000313" key="10">
    <source>
        <dbReference type="Proteomes" id="UP000014760"/>
    </source>
</evidence>
<evidence type="ECO:0000259" key="7">
    <source>
        <dbReference type="PROSITE" id="PS50262"/>
    </source>
</evidence>
<feature type="transmembrane region" description="Helical" evidence="5">
    <location>
        <begin position="131"/>
        <end position="153"/>
    </location>
</feature>
<feature type="transmembrane region" description="Helical" evidence="5">
    <location>
        <begin position="278"/>
        <end position="301"/>
    </location>
</feature>
<comment type="subcellular location">
    <subcellularLocation>
        <location evidence="1">Membrane</location>
    </subcellularLocation>
</comment>
<dbReference type="Gene3D" id="1.20.1070.10">
    <property type="entry name" value="Rhodopsin 7-helix transmembrane proteins"/>
    <property type="match status" value="1"/>
</dbReference>
<feature type="domain" description="G-protein coupled receptors family 1 profile" evidence="7">
    <location>
        <begin position="70"/>
        <end position="337"/>
    </location>
</feature>
<feature type="transmembrane region" description="Helical" evidence="5">
    <location>
        <begin position="89"/>
        <end position="111"/>
    </location>
</feature>
<keyword evidence="3 5" id="KW-1133">Transmembrane helix</keyword>
<dbReference type="PANTHER" id="PTHR46641:SF2">
    <property type="entry name" value="FMRFAMIDE RECEPTOR"/>
    <property type="match status" value="1"/>
</dbReference>
<evidence type="ECO:0000256" key="3">
    <source>
        <dbReference type="ARBA" id="ARBA00022989"/>
    </source>
</evidence>
<dbReference type="PRINTS" id="PR00237">
    <property type="entry name" value="GPCRRHODOPSN"/>
</dbReference>
<evidence type="ECO:0000256" key="2">
    <source>
        <dbReference type="ARBA" id="ARBA00022692"/>
    </source>
</evidence>
<dbReference type="InterPro" id="IPR052954">
    <property type="entry name" value="GPCR-Ligand_Int"/>
</dbReference>
<dbReference type="InterPro" id="IPR017452">
    <property type="entry name" value="GPCR_Rhodpsn_7TM"/>
</dbReference>
<name>R7TMX1_CAPTE</name>
<evidence type="ECO:0000256" key="4">
    <source>
        <dbReference type="ARBA" id="ARBA00023136"/>
    </source>
</evidence>
<dbReference type="HOGENOM" id="CLU_009579_38_0_1"/>
<keyword evidence="6" id="KW-0732">Signal</keyword>
<evidence type="ECO:0000313" key="8">
    <source>
        <dbReference type="EMBL" id="ELT94857.1"/>
    </source>
</evidence>
<dbReference type="EMBL" id="AMQN01002465">
    <property type="status" value="NOT_ANNOTATED_CDS"/>
    <property type="molecule type" value="Genomic_DNA"/>
</dbReference>
<protein>
    <recommendedName>
        <fullName evidence="7">G-protein coupled receptors family 1 profile domain-containing protein</fullName>
    </recommendedName>
</protein>
<dbReference type="OrthoDB" id="6126859at2759"/>